<evidence type="ECO:0000256" key="3">
    <source>
        <dbReference type="ARBA" id="ARBA00023125"/>
    </source>
</evidence>
<evidence type="ECO:0000313" key="6">
    <source>
        <dbReference type="EMBL" id="CUH51160.1"/>
    </source>
</evidence>
<keyword evidence="2" id="KW-0805">Transcription regulation</keyword>
<evidence type="ECO:0000256" key="1">
    <source>
        <dbReference type="ARBA" id="ARBA00009437"/>
    </source>
</evidence>
<dbReference type="SUPFAM" id="SSF46785">
    <property type="entry name" value="Winged helix' DNA-binding domain"/>
    <property type="match status" value="1"/>
</dbReference>
<keyword evidence="4" id="KW-0804">Transcription</keyword>
<reference evidence="6 7" key="1">
    <citation type="submission" date="2015-09" db="EMBL/GenBank/DDBJ databases">
        <authorList>
            <consortium name="Swine Surveillance"/>
        </authorList>
    </citation>
    <scope>NUCLEOTIDE SEQUENCE [LARGE SCALE GENOMIC DNA]</scope>
    <source>
        <strain evidence="6 7">CECT 7688</strain>
    </source>
</reference>
<dbReference type="AlphaFoldDB" id="A0A0P1ELF5"/>
<keyword evidence="7" id="KW-1185">Reference proteome</keyword>
<evidence type="ECO:0000259" key="5">
    <source>
        <dbReference type="PROSITE" id="PS50931"/>
    </source>
</evidence>
<dbReference type="EMBL" id="CYPW01000006">
    <property type="protein sequence ID" value="CUH51160.1"/>
    <property type="molecule type" value="Genomic_DNA"/>
</dbReference>
<dbReference type="InterPro" id="IPR005119">
    <property type="entry name" value="LysR_subst-bd"/>
</dbReference>
<dbReference type="GO" id="GO:0000976">
    <property type="term" value="F:transcription cis-regulatory region binding"/>
    <property type="evidence" value="ECO:0007669"/>
    <property type="project" value="TreeGrafter"/>
</dbReference>
<comment type="similarity">
    <text evidence="1">Belongs to the LysR transcriptional regulatory family.</text>
</comment>
<evidence type="ECO:0000313" key="7">
    <source>
        <dbReference type="Proteomes" id="UP000054823"/>
    </source>
</evidence>
<gene>
    <name evidence="6" type="primary">yjiE_1</name>
    <name evidence="6" type="ORF">SHM7688_00593</name>
</gene>
<dbReference type="RefSeq" id="WP_058238510.1">
    <property type="nucleotide sequence ID" value="NZ_CYPW01000006.1"/>
</dbReference>
<dbReference type="InterPro" id="IPR000847">
    <property type="entry name" value="LysR_HTH_N"/>
</dbReference>
<dbReference type="SUPFAM" id="SSF53850">
    <property type="entry name" value="Periplasmic binding protein-like II"/>
    <property type="match status" value="1"/>
</dbReference>
<dbReference type="Proteomes" id="UP000054823">
    <property type="component" value="Unassembled WGS sequence"/>
</dbReference>
<feature type="domain" description="HTH lysR-type" evidence="5">
    <location>
        <begin position="1"/>
        <end position="58"/>
    </location>
</feature>
<dbReference type="Gene3D" id="1.10.10.10">
    <property type="entry name" value="Winged helix-like DNA-binding domain superfamily/Winged helix DNA-binding domain"/>
    <property type="match status" value="1"/>
</dbReference>
<dbReference type="InterPro" id="IPR036390">
    <property type="entry name" value="WH_DNA-bd_sf"/>
</dbReference>
<protein>
    <submittedName>
        <fullName evidence="6">Quorum-sensing regulator protein D</fullName>
    </submittedName>
</protein>
<dbReference type="Pfam" id="PF03466">
    <property type="entry name" value="LysR_substrate"/>
    <property type="match status" value="1"/>
</dbReference>
<dbReference type="InterPro" id="IPR036388">
    <property type="entry name" value="WH-like_DNA-bd_sf"/>
</dbReference>
<evidence type="ECO:0000256" key="2">
    <source>
        <dbReference type="ARBA" id="ARBA00023015"/>
    </source>
</evidence>
<dbReference type="Gene3D" id="3.40.190.290">
    <property type="match status" value="1"/>
</dbReference>
<name>A0A0P1ELF5_9RHOB</name>
<organism evidence="6 7">
    <name type="scientific">Shimia marina</name>
    <dbReference type="NCBI Taxonomy" id="321267"/>
    <lineage>
        <taxon>Bacteria</taxon>
        <taxon>Pseudomonadati</taxon>
        <taxon>Pseudomonadota</taxon>
        <taxon>Alphaproteobacteria</taxon>
        <taxon>Rhodobacterales</taxon>
        <taxon>Roseobacteraceae</taxon>
    </lineage>
</organism>
<evidence type="ECO:0000256" key="4">
    <source>
        <dbReference type="ARBA" id="ARBA00023163"/>
    </source>
</evidence>
<dbReference type="GO" id="GO:0003700">
    <property type="term" value="F:DNA-binding transcription factor activity"/>
    <property type="evidence" value="ECO:0007669"/>
    <property type="project" value="InterPro"/>
</dbReference>
<sequence length="300" mass="33220">MRLEWIDDILAVLDGGSLARAAEKRLLTQSAFTRRVRIIEDSIGATLFDRRRKPVTLMPGVRTLEPELRDLSARLHKLRHSMKTASDQAAKSLGFVCQHALTTTVSPQVVLALSAEGQVSTRVRSGNQDECLMHLISREVDFAIMYALPGDETPESGNAFEAVILGTDTLIPVATPNVRNKVDAAVLPTISYPSEVFLGQVFARMINPRLPKDTTVSTVAETALTLAMLQLVLKDIGVAWLPQSLIGDHLSQGRLVRIDDVLPSQPLIIRLVRLSETQPEHAERIWQHLTQYLQLRTLGD</sequence>
<dbReference type="STRING" id="321267.SHM7688_00593"/>
<keyword evidence="3" id="KW-0238">DNA-binding</keyword>
<dbReference type="Pfam" id="PF00126">
    <property type="entry name" value="HTH_1"/>
    <property type="match status" value="1"/>
</dbReference>
<accession>A0A0P1ELF5</accession>
<dbReference type="OrthoDB" id="528082at2"/>
<dbReference type="PROSITE" id="PS50931">
    <property type="entry name" value="HTH_LYSR"/>
    <property type="match status" value="1"/>
</dbReference>
<dbReference type="PANTHER" id="PTHR30126">
    <property type="entry name" value="HTH-TYPE TRANSCRIPTIONAL REGULATOR"/>
    <property type="match status" value="1"/>
</dbReference>
<dbReference type="PANTHER" id="PTHR30126:SF2">
    <property type="entry name" value="HTH-TYPE TRANSCRIPTIONAL REGULATOR YJIE"/>
    <property type="match status" value="1"/>
</dbReference>
<proteinExistence type="inferred from homology"/>